<name>A0ABU1UTW0_9GAMM</name>
<evidence type="ECO:0000256" key="7">
    <source>
        <dbReference type="ARBA" id="ARBA00023004"/>
    </source>
</evidence>
<dbReference type="Pfam" id="PF00266">
    <property type="entry name" value="Aminotran_5"/>
    <property type="match status" value="1"/>
</dbReference>
<evidence type="ECO:0000256" key="1">
    <source>
        <dbReference type="ARBA" id="ARBA00001933"/>
    </source>
</evidence>
<accession>A0ABU1UTW0</accession>
<keyword evidence="7" id="KW-0408">Iron</keyword>
<evidence type="ECO:0000256" key="2">
    <source>
        <dbReference type="ARBA" id="ARBA00006490"/>
    </source>
</evidence>
<evidence type="ECO:0000256" key="6">
    <source>
        <dbReference type="ARBA" id="ARBA00022898"/>
    </source>
</evidence>
<sequence>MTTPIYLDYNATTPIAPEVISVITQCLVEFGNPSSSHAYGRRANELVQLARAQVAQLITATPAEIIFTGCATESNNLAILGMARASVNKKHIITSAIEHPAVMQPCLQLQREGWDLTVLPVDANGLINLEVLASHIRPDTALISIMHSNNEIGTIQPISDIALIARARGVLLHVDAAQSIGKVKVDVKELGVDALTIAGHKFYAPKGVGALYVREGTPINPIMYGAGHERSLRPGTENVIAVAALGEAARLAAARLPEAEPYLKQLRDELLSRLQAGIPGIILNGHPEHRLPNTLNISFPDVSGRALLESAAGQIAASVGSACHSHGDAVSGVLAAIGASADRARGSVRLSVGISTTEDEIKQASQILTNSWKTMVSKHIR</sequence>
<keyword evidence="5" id="KW-0479">Metal-binding</keyword>
<comment type="similarity">
    <text evidence="2">Belongs to the class-V pyridoxal-phosphate-dependent aminotransferase family. NifS/IscS subfamily.</text>
</comment>
<dbReference type="EC" id="2.8.1.7" evidence="3"/>
<organism evidence="12 13">
    <name type="scientific">Cellvibrio fibrivorans</name>
    <dbReference type="NCBI Taxonomy" id="126350"/>
    <lineage>
        <taxon>Bacteria</taxon>
        <taxon>Pseudomonadati</taxon>
        <taxon>Pseudomonadota</taxon>
        <taxon>Gammaproteobacteria</taxon>
        <taxon>Cellvibrionales</taxon>
        <taxon>Cellvibrionaceae</taxon>
        <taxon>Cellvibrio</taxon>
    </lineage>
</organism>
<dbReference type="InterPro" id="IPR015421">
    <property type="entry name" value="PyrdxlP-dep_Trfase_major"/>
</dbReference>
<dbReference type="EMBL" id="JAVDVX010000001">
    <property type="protein sequence ID" value="MDR7088614.1"/>
    <property type="molecule type" value="Genomic_DNA"/>
</dbReference>
<protein>
    <recommendedName>
        <fullName evidence="3">cysteine desulfurase</fullName>
        <ecNumber evidence="3">2.8.1.7</ecNumber>
    </recommendedName>
</protein>
<evidence type="ECO:0000256" key="3">
    <source>
        <dbReference type="ARBA" id="ARBA00012239"/>
    </source>
</evidence>
<gene>
    <name evidence="12" type="ORF">J2X05_000617</name>
</gene>
<dbReference type="InterPro" id="IPR015424">
    <property type="entry name" value="PyrdxlP-dep_Trfase"/>
</dbReference>
<dbReference type="PIRSF" id="PIRSF005572">
    <property type="entry name" value="NifS"/>
    <property type="match status" value="1"/>
</dbReference>
<reference evidence="12 13" key="1">
    <citation type="submission" date="2023-07" db="EMBL/GenBank/DDBJ databases">
        <title>Sorghum-associated microbial communities from plants grown in Nebraska, USA.</title>
        <authorList>
            <person name="Schachtman D."/>
        </authorList>
    </citation>
    <scope>NUCLEOTIDE SEQUENCE [LARGE SCALE GENOMIC DNA]</scope>
    <source>
        <strain evidence="12 13">BE190</strain>
    </source>
</reference>
<keyword evidence="8" id="KW-0411">Iron-sulfur</keyword>
<dbReference type="InterPro" id="IPR020578">
    <property type="entry name" value="Aminotrans_V_PyrdxlP_BS"/>
</dbReference>
<evidence type="ECO:0000256" key="4">
    <source>
        <dbReference type="ARBA" id="ARBA00022679"/>
    </source>
</evidence>
<keyword evidence="4 12" id="KW-0808">Transferase</keyword>
<evidence type="ECO:0000313" key="12">
    <source>
        <dbReference type="EMBL" id="MDR7088614.1"/>
    </source>
</evidence>
<evidence type="ECO:0000256" key="8">
    <source>
        <dbReference type="ARBA" id="ARBA00023014"/>
    </source>
</evidence>
<keyword evidence="13" id="KW-1185">Reference proteome</keyword>
<dbReference type="GO" id="GO:0031071">
    <property type="term" value="F:cysteine desulfurase activity"/>
    <property type="evidence" value="ECO:0007669"/>
    <property type="project" value="UniProtKB-EC"/>
</dbReference>
<proteinExistence type="inferred from homology"/>
<dbReference type="RefSeq" id="WP_310068472.1">
    <property type="nucleotide sequence ID" value="NZ_JAVDVX010000001.1"/>
</dbReference>
<evidence type="ECO:0000313" key="13">
    <source>
        <dbReference type="Proteomes" id="UP001253595"/>
    </source>
</evidence>
<dbReference type="PANTHER" id="PTHR11601">
    <property type="entry name" value="CYSTEINE DESULFURYLASE FAMILY MEMBER"/>
    <property type="match status" value="1"/>
</dbReference>
<evidence type="ECO:0000256" key="10">
    <source>
        <dbReference type="RuleBase" id="RU004504"/>
    </source>
</evidence>
<dbReference type="InterPro" id="IPR016454">
    <property type="entry name" value="Cysteine_dSase"/>
</dbReference>
<dbReference type="Proteomes" id="UP001253595">
    <property type="component" value="Unassembled WGS sequence"/>
</dbReference>
<dbReference type="Gene3D" id="3.90.1150.10">
    <property type="entry name" value="Aspartate Aminotransferase, domain 1"/>
    <property type="match status" value="1"/>
</dbReference>
<dbReference type="SUPFAM" id="SSF53383">
    <property type="entry name" value="PLP-dependent transferases"/>
    <property type="match status" value="1"/>
</dbReference>
<comment type="catalytic activity">
    <reaction evidence="9">
        <text>(sulfur carrier)-H + L-cysteine = (sulfur carrier)-SH + L-alanine</text>
        <dbReference type="Rhea" id="RHEA:43892"/>
        <dbReference type="Rhea" id="RHEA-COMP:14737"/>
        <dbReference type="Rhea" id="RHEA-COMP:14739"/>
        <dbReference type="ChEBI" id="CHEBI:29917"/>
        <dbReference type="ChEBI" id="CHEBI:35235"/>
        <dbReference type="ChEBI" id="CHEBI:57972"/>
        <dbReference type="ChEBI" id="CHEBI:64428"/>
        <dbReference type="EC" id="2.8.1.7"/>
    </reaction>
</comment>
<evidence type="ECO:0000256" key="9">
    <source>
        <dbReference type="ARBA" id="ARBA00050776"/>
    </source>
</evidence>
<evidence type="ECO:0000256" key="5">
    <source>
        <dbReference type="ARBA" id="ARBA00022723"/>
    </source>
</evidence>
<comment type="cofactor">
    <cofactor evidence="1 10">
        <name>pyridoxal 5'-phosphate</name>
        <dbReference type="ChEBI" id="CHEBI:597326"/>
    </cofactor>
</comment>
<dbReference type="Gene3D" id="3.40.640.10">
    <property type="entry name" value="Type I PLP-dependent aspartate aminotransferase-like (Major domain)"/>
    <property type="match status" value="1"/>
</dbReference>
<keyword evidence="6" id="KW-0663">Pyridoxal phosphate</keyword>
<dbReference type="PANTHER" id="PTHR11601:SF34">
    <property type="entry name" value="CYSTEINE DESULFURASE"/>
    <property type="match status" value="1"/>
</dbReference>
<dbReference type="InterPro" id="IPR015422">
    <property type="entry name" value="PyrdxlP-dep_Trfase_small"/>
</dbReference>
<dbReference type="PROSITE" id="PS00595">
    <property type="entry name" value="AA_TRANSFER_CLASS_5"/>
    <property type="match status" value="1"/>
</dbReference>
<evidence type="ECO:0000259" key="11">
    <source>
        <dbReference type="Pfam" id="PF00266"/>
    </source>
</evidence>
<feature type="domain" description="Aminotransferase class V" evidence="11">
    <location>
        <begin position="5"/>
        <end position="363"/>
    </location>
</feature>
<dbReference type="InterPro" id="IPR000192">
    <property type="entry name" value="Aminotrans_V_dom"/>
</dbReference>
<dbReference type="NCBIfam" id="NF002806">
    <property type="entry name" value="PRK02948.1"/>
    <property type="match status" value="1"/>
</dbReference>
<comment type="caution">
    <text evidence="12">The sequence shown here is derived from an EMBL/GenBank/DDBJ whole genome shotgun (WGS) entry which is preliminary data.</text>
</comment>